<keyword evidence="4 8" id="KW-1003">Cell membrane</keyword>
<dbReference type="SUPFAM" id="SSF143865">
    <property type="entry name" value="CorA soluble domain-like"/>
    <property type="match status" value="1"/>
</dbReference>
<name>A0A497XUX6_9AQUI</name>
<dbReference type="InterPro" id="IPR004488">
    <property type="entry name" value="Mg/Co-transport_prot_CorA"/>
</dbReference>
<proteinExistence type="inferred from homology"/>
<dbReference type="FunFam" id="1.20.58.340:FF:000012">
    <property type="entry name" value="Magnesium transport protein CorA"/>
    <property type="match status" value="1"/>
</dbReference>
<evidence type="ECO:0000313" key="9">
    <source>
        <dbReference type="EMBL" id="RLJ70952.1"/>
    </source>
</evidence>
<dbReference type="PANTHER" id="PTHR46494">
    <property type="entry name" value="CORA FAMILY METAL ION TRANSPORTER (EUROFUNG)"/>
    <property type="match status" value="1"/>
</dbReference>
<keyword evidence="3 8" id="KW-0813">Transport</keyword>
<keyword evidence="8" id="KW-0460">Magnesium</keyword>
<dbReference type="CDD" id="cd12828">
    <property type="entry name" value="TmCorA-like_1"/>
    <property type="match status" value="1"/>
</dbReference>
<sequence>MIWKRRLSKKVGVPPGTLVYTGEKEEEFELSLITYSPDSYSERNLERVEELMPFKDTQTVTWIRVVGLHRVEQIEKLGELFGIHPLTLEDILNVHQRPKIEFFEDYIFVVMRTLSYEKGMKSEQISLVLGRNFLISFQERKSDIFKPVETRLRNNKGSIRKKGADYLLYSFLDIVVDSYFVLLETLGEVIDTLEDEVLSEPYPHIVKDIHLLKRDLNYAFKVFWTTRDEMNRLLREDSSLIRKRSLIYYRDVYDHIIRVIDITETMRDTVSGLLDVYFSSVSNRMNEIMKVLTIIATVFIPLTFIAGVYGMNFKYMPELEWKYGYPAVLLFMLLIGMGLLFFFRRKRWL</sequence>
<dbReference type="Pfam" id="PF01544">
    <property type="entry name" value="CorA"/>
    <property type="match status" value="1"/>
</dbReference>
<dbReference type="SUPFAM" id="SSF144083">
    <property type="entry name" value="Magnesium transport protein CorA, transmembrane region"/>
    <property type="match status" value="1"/>
</dbReference>
<evidence type="ECO:0000256" key="1">
    <source>
        <dbReference type="ARBA" id="ARBA00004651"/>
    </source>
</evidence>
<dbReference type="InterPro" id="IPR045861">
    <property type="entry name" value="CorA_cytoplasmic_dom"/>
</dbReference>
<feature type="transmembrane region" description="Helical" evidence="8">
    <location>
        <begin position="323"/>
        <end position="343"/>
    </location>
</feature>
<keyword evidence="10" id="KW-1185">Reference proteome</keyword>
<keyword evidence="5 8" id="KW-0812">Transmembrane</keyword>
<dbReference type="PANTHER" id="PTHR46494:SF1">
    <property type="entry name" value="CORA FAMILY METAL ION TRANSPORTER (EUROFUNG)"/>
    <property type="match status" value="1"/>
</dbReference>
<organism evidence="9 10">
    <name type="scientific">Hydrogenivirga caldilitoris</name>
    <dbReference type="NCBI Taxonomy" id="246264"/>
    <lineage>
        <taxon>Bacteria</taxon>
        <taxon>Pseudomonadati</taxon>
        <taxon>Aquificota</taxon>
        <taxon>Aquificia</taxon>
        <taxon>Aquificales</taxon>
        <taxon>Aquificaceae</taxon>
        <taxon>Hydrogenivirga</taxon>
    </lineage>
</organism>
<evidence type="ECO:0000256" key="3">
    <source>
        <dbReference type="ARBA" id="ARBA00022448"/>
    </source>
</evidence>
<dbReference type="GO" id="GO:0050897">
    <property type="term" value="F:cobalt ion binding"/>
    <property type="evidence" value="ECO:0007669"/>
    <property type="project" value="TreeGrafter"/>
</dbReference>
<dbReference type="GO" id="GO:0015087">
    <property type="term" value="F:cobalt ion transmembrane transporter activity"/>
    <property type="evidence" value="ECO:0007669"/>
    <property type="project" value="UniProtKB-UniRule"/>
</dbReference>
<dbReference type="Proteomes" id="UP000267841">
    <property type="component" value="Unassembled WGS sequence"/>
</dbReference>
<dbReference type="OrthoDB" id="9803416at2"/>
<evidence type="ECO:0000256" key="7">
    <source>
        <dbReference type="ARBA" id="ARBA00023136"/>
    </source>
</evidence>
<comment type="similarity">
    <text evidence="2 8">Belongs to the CorA metal ion transporter (MIT) (TC 1.A.35) family.</text>
</comment>
<evidence type="ECO:0000256" key="5">
    <source>
        <dbReference type="ARBA" id="ARBA00022692"/>
    </source>
</evidence>
<dbReference type="InterPro" id="IPR002523">
    <property type="entry name" value="MgTranspt_CorA/ZnTranspt_ZntB"/>
</dbReference>
<dbReference type="AlphaFoldDB" id="A0A497XUX6"/>
<comment type="subcellular location">
    <subcellularLocation>
        <location evidence="1">Cell membrane</location>
        <topology evidence="1">Multi-pass membrane protein</topology>
    </subcellularLocation>
    <subcellularLocation>
        <location evidence="8">Membrane</location>
        <topology evidence="8">Multi-pass membrane protein</topology>
    </subcellularLocation>
</comment>
<feature type="transmembrane region" description="Helical" evidence="8">
    <location>
        <begin position="291"/>
        <end position="311"/>
    </location>
</feature>
<dbReference type="Gene3D" id="1.20.58.340">
    <property type="entry name" value="Magnesium transport protein CorA, transmembrane region"/>
    <property type="match status" value="2"/>
</dbReference>
<keyword evidence="8" id="KW-0406">Ion transport</keyword>
<evidence type="ECO:0000256" key="4">
    <source>
        <dbReference type="ARBA" id="ARBA00022475"/>
    </source>
</evidence>
<evidence type="ECO:0000256" key="8">
    <source>
        <dbReference type="RuleBase" id="RU362010"/>
    </source>
</evidence>
<dbReference type="EMBL" id="RCCJ01000001">
    <property type="protein sequence ID" value="RLJ70952.1"/>
    <property type="molecule type" value="Genomic_DNA"/>
</dbReference>
<evidence type="ECO:0000256" key="6">
    <source>
        <dbReference type="ARBA" id="ARBA00022989"/>
    </source>
</evidence>
<dbReference type="GO" id="GO:0015095">
    <property type="term" value="F:magnesium ion transmembrane transporter activity"/>
    <property type="evidence" value="ECO:0007669"/>
    <property type="project" value="UniProtKB-UniRule"/>
</dbReference>
<keyword evidence="7 8" id="KW-0472">Membrane</keyword>
<evidence type="ECO:0000256" key="2">
    <source>
        <dbReference type="ARBA" id="ARBA00009765"/>
    </source>
</evidence>
<accession>A0A497XUX6</accession>
<protein>
    <recommendedName>
        <fullName evidence="8">Magnesium transport protein CorA</fullName>
    </recommendedName>
</protein>
<gene>
    <name evidence="8" type="primary">corA</name>
    <name evidence="9" type="ORF">BCF55_1241</name>
</gene>
<dbReference type="GO" id="GO:0000287">
    <property type="term" value="F:magnesium ion binding"/>
    <property type="evidence" value="ECO:0007669"/>
    <property type="project" value="TreeGrafter"/>
</dbReference>
<dbReference type="NCBIfam" id="TIGR00383">
    <property type="entry name" value="corA"/>
    <property type="match status" value="1"/>
</dbReference>
<keyword evidence="6 8" id="KW-1133">Transmembrane helix</keyword>
<comment type="caution">
    <text evidence="9">The sequence shown here is derived from an EMBL/GenBank/DDBJ whole genome shotgun (WGS) entry which is preliminary data.</text>
</comment>
<dbReference type="Gene3D" id="3.30.460.20">
    <property type="entry name" value="CorA soluble domain-like"/>
    <property type="match status" value="1"/>
</dbReference>
<evidence type="ECO:0000313" key="10">
    <source>
        <dbReference type="Proteomes" id="UP000267841"/>
    </source>
</evidence>
<dbReference type="GO" id="GO:0005886">
    <property type="term" value="C:plasma membrane"/>
    <property type="evidence" value="ECO:0007669"/>
    <property type="project" value="UniProtKB-SubCell"/>
</dbReference>
<dbReference type="InterPro" id="IPR045863">
    <property type="entry name" value="CorA_TM1_TM2"/>
</dbReference>
<comment type="function">
    <text evidence="8">Mediates influx of magnesium ions.</text>
</comment>
<reference evidence="9 10" key="1">
    <citation type="submission" date="2018-10" db="EMBL/GenBank/DDBJ databases">
        <title>Genomic Encyclopedia of Archaeal and Bacterial Type Strains, Phase II (KMG-II): from individual species to whole genera.</title>
        <authorList>
            <person name="Goeker M."/>
        </authorList>
    </citation>
    <scope>NUCLEOTIDE SEQUENCE [LARGE SCALE GENOMIC DNA]</scope>
    <source>
        <strain evidence="9 10">DSM 16510</strain>
    </source>
</reference>